<feature type="compositionally biased region" description="Basic residues" evidence="1">
    <location>
        <begin position="176"/>
        <end position="195"/>
    </location>
</feature>
<feature type="compositionally biased region" description="Basic and acidic residues" evidence="1">
    <location>
        <begin position="101"/>
        <end position="127"/>
    </location>
</feature>
<gene>
    <name evidence="2" type="ORF">CDD81_415</name>
</gene>
<dbReference type="OrthoDB" id="10521089at2759"/>
<evidence type="ECO:0000256" key="1">
    <source>
        <dbReference type="SAM" id="MobiDB-lite"/>
    </source>
</evidence>
<comment type="caution">
    <text evidence="2">The sequence shown here is derived from an EMBL/GenBank/DDBJ whole genome shotgun (WGS) entry which is preliminary data.</text>
</comment>
<dbReference type="Proteomes" id="UP000226192">
    <property type="component" value="Unassembled WGS sequence"/>
</dbReference>
<dbReference type="EMBL" id="NJET01000105">
    <property type="protein sequence ID" value="PHH61390.1"/>
    <property type="molecule type" value="Genomic_DNA"/>
</dbReference>
<organism evidence="2 3">
    <name type="scientific">Ophiocordyceps australis</name>
    <dbReference type="NCBI Taxonomy" id="1399860"/>
    <lineage>
        <taxon>Eukaryota</taxon>
        <taxon>Fungi</taxon>
        <taxon>Dikarya</taxon>
        <taxon>Ascomycota</taxon>
        <taxon>Pezizomycotina</taxon>
        <taxon>Sordariomycetes</taxon>
        <taxon>Hypocreomycetidae</taxon>
        <taxon>Hypocreales</taxon>
        <taxon>Ophiocordycipitaceae</taxon>
        <taxon>Ophiocordyceps</taxon>
    </lineage>
</organism>
<feature type="compositionally biased region" description="Polar residues" evidence="1">
    <location>
        <begin position="74"/>
        <end position="86"/>
    </location>
</feature>
<name>A0A2C5Y1U9_9HYPO</name>
<feature type="compositionally biased region" description="Polar residues" evidence="1">
    <location>
        <begin position="198"/>
        <end position="210"/>
    </location>
</feature>
<keyword evidence="3" id="KW-1185">Reference proteome</keyword>
<protein>
    <submittedName>
        <fullName evidence="2">Uncharacterized protein</fullName>
    </submittedName>
</protein>
<evidence type="ECO:0000313" key="2">
    <source>
        <dbReference type="EMBL" id="PHH61390.1"/>
    </source>
</evidence>
<dbReference type="AlphaFoldDB" id="A0A2C5Y1U9"/>
<feature type="compositionally biased region" description="Basic residues" evidence="1">
    <location>
        <begin position="223"/>
        <end position="232"/>
    </location>
</feature>
<reference evidence="2 3" key="1">
    <citation type="submission" date="2017-06" db="EMBL/GenBank/DDBJ databases">
        <title>Ant-infecting Ophiocordyceps genomes reveal a high diversity of potential behavioral manipulation genes and a possible major role for enterotoxins.</title>
        <authorList>
            <person name="De Bekker C."/>
            <person name="Evans H.C."/>
            <person name="Brachmann A."/>
            <person name="Hughes D.P."/>
        </authorList>
    </citation>
    <scope>NUCLEOTIDE SEQUENCE [LARGE SCALE GENOMIC DNA]</scope>
    <source>
        <strain evidence="2 3">Map64</strain>
    </source>
</reference>
<feature type="region of interest" description="Disordered" evidence="1">
    <location>
        <begin position="46"/>
        <end position="243"/>
    </location>
</feature>
<proteinExistence type="predicted"/>
<accession>A0A2C5Y1U9</accession>
<evidence type="ECO:0000313" key="3">
    <source>
        <dbReference type="Proteomes" id="UP000226192"/>
    </source>
</evidence>
<feature type="compositionally biased region" description="Basic and acidic residues" evidence="1">
    <location>
        <begin position="142"/>
        <end position="163"/>
    </location>
</feature>
<sequence>MSYRYGGAKMGMMHAGLAGGYSYSTLTSSMDPPSDGLDARFGRFGRHQSFSAGRPRIDRRYSPPPPRHRPDAGPSSSIYASLQSGLTLPRTAMSKSVPPPHHRDKDKDHQRRAADATWRKTHGDHGRRPAAAAPPPTRPTAKHSDSHNTKTRRESKAGPEGKRHSTQLLQTARPASPRRKSTSTSKKHAHDKHKATSCSGRHSTASSSRTKGAARSVASNKSTPHKSRKPKSKGMFGWGCFGM</sequence>